<gene>
    <name evidence="1" type="ORF">CEXT_271631</name>
</gene>
<dbReference type="EMBL" id="BPLR01019061">
    <property type="protein sequence ID" value="GIZ04281.1"/>
    <property type="molecule type" value="Genomic_DNA"/>
</dbReference>
<evidence type="ECO:0000313" key="1">
    <source>
        <dbReference type="EMBL" id="GIZ04281.1"/>
    </source>
</evidence>
<dbReference type="Proteomes" id="UP001054945">
    <property type="component" value="Unassembled WGS sequence"/>
</dbReference>
<reference evidence="1 2" key="1">
    <citation type="submission" date="2021-06" db="EMBL/GenBank/DDBJ databases">
        <title>Caerostris extrusa draft genome.</title>
        <authorList>
            <person name="Kono N."/>
            <person name="Arakawa K."/>
        </authorList>
    </citation>
    <scope>NUCLEOTIDE SEQUENCE [LARGE SCALE GENOMIC DNA]</scope>
</reference>
<keyword evidence="2" id="KW-1185">Reference proteome</keyword>
<name>A0AAV4YE43_CAEEX</name>
<sequence length="81" mass="9084">MQLATPVAKSEVSVSNLKGMSSFIAASKASDIRLSESQKHSQSFERHSRHDLNVGRAPFGFFYKQGHHLGMQTYLSDFRLV</sequence>
<accession>A0AAV4YE43</accession>
<protein>
    <submittedName>
        <fullName evidence="1">Uncharacterized protein</fullName>
    </submittedName>
</protein>
<evidence type="ECO:0000313" key="2">
    <source>
        <dbReference type="Proteomes" id="UP001054945"/>
    </source>
</evidence>
<organism evidence="1 2">
    <name type="scientific">Caerostris extrusa</name>
    <name type="common">Bark spider</name>
    <name type="synonym">Caerostris bankana</name>
    <dbReference type="NCBI Taxonomy" id="172846"/>
    <lineage>
        <taxon>Eukaryota</taxon>
        <taxon>Metazoa</taxon>
        <taxon>Ecdysozoa</taxon>
        <taxon>Arthropoda</taxon>
        <taxon>Chelicerata</taxon>
        <taxon>Arachnida</taxon>
        <taxon>Araneae</taxon>
        <taxon>Araneomorphae</taxon>
        <taxon>Entelegynae</taxon>
        <taxon>Araneoidea</taxon>
        <taxon>Araneidae</taxon>
        <taxon>Caerostris</taxon>
    </lineage>
</organism>
<comment type="caution">
    <text evidence="1">The sequence shown here is derived from an EMBL/GenBank/DDBJ whole genome shotgun (WGS) entry which is preliminary data.</text>
</comment>
<proteinExistence type="predicted"/>
<dbReference type="AlphaFoldDB" id="A0AAV4YE43"/>